<feature type="region of interest" description="Disordered" evidence="1">
    <location>
        <begin position="62"/>
        <end position="83"/>
    </location>
</feature>
<proteinExistence type="predicted"/>
<sequence>MLPAGDNAEAIPTNEGKLVSILNSVLEELYNVENTKKRPAEEPSPVIIPPLNLHNITPSPFYNSRDNYDYSGESTEASTEASL</sequence>
<comment type="caution">
    <text evidence="2">The sequence shown here is derived from an EMBL/GenBank/DDBJ whole genome shotgun (WGS) entry which is preliminary data.</text>
</comment>
<feature type="compositionally biased region" description="Low complexity" evidence="1">
    <location>
        <begin position="73"/>
        <end position="83"/>
    </location>
</feature>
<evidence type="ECO:0000313" key="2">
    <source>
        <dbReference type="EMBL" id="CAG8762694.1"/>
    </source>
</evidence>
<reference evidence="2" key="1">
    <citation type="submission" date="2021-06" db="EMBL/GenBank/DDBJ databases">
        <authorList>
            <person name="Kallberg Y."/>
            <person name="Tangrot J."/>
            <person name="Rosling A."/>
        </authorList>
    </citation>
    <scope>NUCLEOTIDE SEQUENCE</scope>
    <source>
        <strain evidence="2">MA453B</strain>
    </source>
</reference>
<dbReference type="AlphaFoldDB" id="A0A9N9J305"/>
<organism evidence="2 3">
    <name type="scientific">Dentiscutata erythropus</name>
    <dbReference type="NCBI Taxonomy" id="1348616"/>
    <lineage>
        <taxon>Eukaryota</taxon>
        <taxon>Fungi</taxon>
        <taxon>Fungi incertae sedis</taxon>
        <taxon>Mucoromycota</taxon>
        <taxon>Glomeromycotina</taxon>
        <taxon>Glomeromycetes</taxon>
        <taxon>Diversisporales</taxon>
        <taxon>Gigasporaceae</taxon>
        <taxon>Dentiscutata</taxon>
    </lineage>
</organism>
<name>A0A9N9J305_9GLOM</name>
<feature type="non-terminal residue" evidence="2">
    <location>
        <position position="1"/>
    </location>
</feature>
<accession>A0A9N9J305</accession>
<gene>
    <name evidence="2" type="ORF">DERYTH_LOCUS17964</name>
</gene>
<keyword evidence="3" id="KW-1185">Reference proteome</keyword>
<evidence type="ECO:0000256" key="1">
    <source>
        <dbReference type="SAM" id="MobiDB-lite"/>
    </source>
</evidence>
<protein>
    <submittedName>
        <fullName evidence="2">15911_t:CDS:1</fullName>
    </submittedName>
</protein>
<dbReference type="EMBL" id="CAJVPY010017602">
    <property type="protein sequence ID" value="CAG8762694.1"/>
    <property type="molecule type" value="Genomic_DNA"/>
</dbReference>
<evidence type="ECO:0000313" key="3">
    <source>
        <dbReference type="Proteomes" id="UP000789405"/>
    </source>
</evidence>
<dbReference type="Proteomes" id="UP000789405">
    <property type="component" value="Unassembled WGS sequence"/>
</dbReference>